<feature type="region of interest" description="Disordered" evidence="1">
    <location>
        <begin position="640"/>
        <end position="662"/>
    </location>
</feature>
<evidence type="ECO:0000313" key="3">
    <source>
        <dbReference type="EMBL" id="KAG5189615.1"/>
    </source>
</evidence>
<dbReference type="Proteomes" id="UP000664859">
    <property type="component" value="Unassembled WGS sequence"/>
</dbReference>
<dbReference type="InterPro" id="IPR018490">
    <property type="entry name" value="cNMP-bd_dom_sf"/>
</dbReference>
<sequence>MGVGSYKFKLIGGAMEALLDAAMSPEYRKVFSMDLSVYCMWIKHEYESVANSILPFVAVDCVSYSAWDMQLDKFHDGLNFLQNQFLKGWAGAAAGATSMPEKRVFIDEFGVPTRHKNGDPRYSLEEQSRVNAGILADAVAWGVPYAFHWQIYDNGTCANHLDRGYSLQLRDETYTPFYHTMVGVLKRLEGLSVHAGKAVETMYNAAQRAVAMVRLQARQQLKVMEPRKREKAVDAMQEREYSVGEVIVTQDAPGEELYVVAAGCITVLRKAKGEGGAEELQEKPVKREPPLQPPRAHQLDVLRKGDAFNDLATLMLLDVLRKGDAFGDLALMTGEPHCATYRVAPIIAAAAAVALPVPLPPVPPRAPPRRSTQGGGGGAQLLVMARGPFEFFMDAGFSAASGQGPRTPRWQGAPDPAMSKDMAVRRSIIGAHNKASGIEGRAPSAAASRRGSMLQPGADAHSAAKDMHARARLAMLNMVPVFEPLPAEQREQVASALVEMSFRPGAYICEQGKPGNSFYIIVEGVCKVTVHDPSVPGQQREVTKLHASDFFGEVALIEKSMRTASVVAETVVRCLSLTRRHFETHLSGIKTVVRCLSFTRRHFETHLSGIKATLMEHSATKQLMAGEGNDDDANDLFHPIEEEGGTAAKKASKPSTARRQSMRSFQGIAMHVLKLQNRKQGTFARHPPYIEQHRGAAQHQRAPSAAAPEDDDAPRQRLSTNARRKASQDAMDCGPGAWLTKRVAYAHSADVYQQLLAELVDHPANLPEHSKIMAEVLHKSVGEWAHAVELLRATVTSALSKRHSHVTEGEVAAVSAVLRGEVAAVSAVLRVRPALRHNKRHSHVTEGEGAAVLAVLRMRPALRRKYAKGWPDYQWLDLCRHMQLEQVESMETIFAAESQGSKAYLVLTGLVRLLERVVDDSTGTARLVYHSDLCPGDVLGDGVLDGVRTRHHTAVAVSRATLLSVDVEDYLRVRDHGVSLLSVDDKFHFLKQVPLLKGMEMYRIYRIALLARLEEYPKDTWIVRSGEASRGLFFIYSGTAEVTQSKEGEAGAAAPAAAAAAATTAATRAAAAAAAAGDDSDDGTDAEERAMHAVRGRRRVLAILEAGEHLGESGLLQAASVGGWGGGAAAAAAGGGGGGAGTAAGGKREPITESFSVVARTTVQALVLRARHYAIIDANTLELVRSAHAVRALWRRARKKEAHRARGVVRAARRRLREQARALREGGAADADGTAAAAAAADDDASVFSLGGKTTHDGKTHWDVSGALLDADEWSLDDAASAACRTLESYMSSPRGCALPSIGSSQPYKAHHHPDMHGLRGLALLCPKTRATGAAAAAPPVLPAINTRNTPRGQKMAPLLTKRKAVSPPPVHLSKLGKALCR</sequence>
<feature type="compositionally biased region" description="Low complexity" evidence="1">
    <location>
        <begin position="697"/>
        <end position="707"/>
    </location>
</feature>
<dbReference type="Gene3D" id="2.60.120.10">
    <property type="entry name" value="Jelly Rolls"/>
    <property type="match status" value="4"/>
</dbReference>
<organism evidence="3 4">
    <name type="scientific">Tribonema minus</name>
    <dbReference type="NCBI Taxonomy" id="303371"/>
    <lineage>
        <taxon>Eukaryota</taxon>
        <taxon>Sar</taxon>
        <taxon>Stramenopiles</taxon>
        <taxon>Ochrophyta</taxon>
        <taxon>PX clade</taxon>
        <taxon>Xanthophyceae</taxon>
        <taxon>Tribonematales</taxon>
        <taxon>Tribonemataceae</taxon>
        <taxon>Tribonema</taxon>
    </lineage>
</organism>
<evidence type="ECO:0000259" key="2">
    <source>
        <dbReference type="PROSITE" id="PS50042"/>
    </source>
</evidence>
<dbReference type="PANTHER" id="PTHR23011:SF28">
    <property type="entry name" value="CYCLIC NUCLEOTIDE-BINDING DOMAIN CONTAINING PROTEIN"/>
    <property type="match status" value="1"/>
</dbReference>
<dbReference type="PANTHER" id="PTHR23011">
    <property type="entry name" value="CYCLIC NUCLEOTIDE-BINDING DOMAIN CONTAINING PROTEIN"/>
    <property type="match status" value="1"/>
</dbReference>
<keyword evidence="4" id="KW-1185">Reference proteome</keyword>
<dbReference type="PROSITE" id="PS00889">
    <property type="entry name" value="CNMP_BINDING_2"/>
    <property type="match status" value="1"/>
</dbReference>
<dbReference type="OrthoDB" id="421226at2759"/>
<dbReference type="Pfam" id="PF00027">
    <property type="entry name" value="cNMP_binding"/>
    <property type="match status" value="1"/>
</dbReference>
<feature type="compositionally biased region" description="Low complexity" evidence="1">
    <location>
        <begin position="646"/>
        <end position="657"/>
    </location>
</feature>
<evidence type="ECO:0000313" key="4">
    <source>
        <dbReference type="Proteomes" id="UP000664859"/>
    </source>
</evidence>
<dbReference type="EMBL" id="JAFCMP010000046">
    <property type="protein sequence ID" value="KAG5189615.1"/>
    <property type="molecule type" value="Genomic_DNA"/>
</dbReference>
<reference evidence="3" key="1">
    <citation type="submission" date="2021-02" db="EMBL/GenBank/DDBJ databases">
        <title>First Annotated Genome of the Yellow-green Alga Tribonema minus.</title>
        <authorList>
            <person name="Mahan K.M."/>
        </authorList>
    </citation>
    <scope>NUCLEOTIDE SEQUENCE</scope>
    <source>
        <strain evidence="3">UTEX B ZZ1240</strain>
    </source>
</reference>
<proteinExistence type="predicted"/>
<evidence type="ECO:0000256" key="1">
    <source>
        <dbReference type="SAM" id="MobiDB-lite"/>
    </source>
</evidence>
<name>A0A835Z9P8_9STRA</name>
<dbReference type="CDD" id="cd00038">
    <property type="entry name" value="CAP_ED"/>
    <property type="match status" value="4"/>
</dbReference>
<dbReference type="InterPro" id="IPR000595">
    <property type="entry name" value="cNMP-bd_dom"/>
</dbReference>
<accession>A0A835Z9P8</accession>
<gene>
    <name evidence="3" type="ORF">JKP88DRAFT_300798</name>
</gene>
<dbReference type="PROSITE" id="PS50042">
    <property type="entry name" value="CNMP_BINDING_3"/>
    <property type="match status" value="4"/>
</dbReference>
<feature type="domain" description="Cyclic nucleotide-binding" evidence="2">
    <location>
        <begin position="481"/>
        <end position="586"/>
    </location>
</feature>
<feature type="region of interest" description="Disordered" evidence="1">
    <location>
        <begin position="693"/>
        <end position="733"/>
    </location>
</feature>
<dbReference type="InterPro" id="IPR014710">
    <property type="entry name" value="RmlC-like_jellyroll"/>
</dbReference>
<feature type="domain" description="Cyclic nucleotide-binding" evidence="2">
    <location>
        <begin position="866"/>
        <end position="973"/>
    </location>
</feature>
<dbReference type="InterPro" id="IPR018488">
    <property type="entry name" value="cNMP-bd_CS"/>
</dbReference>
<dbReference type="SUPFAM" id="SSF51206">
    <property type="entry name" value="cAMP-binding domain-like"/>
    <property type="match status" value="4"/>
</dbReference>
<protein>
    <recommendedName>
        <fullName evidence="2">Cyclic nucleotide-binding domain-containing protein</fullName>
    </recommendedName>
</protein>
<feature type="domain" description="Cyclic nucleotide-binding" evidence="2">
    <location>
        <begin position="220"/>
        <end position="340"/>
    </location>
</feature>
<dbReference type="SMART" id="SM00100">
    <property type="entry name" value="cNMP"/>
    <property type="match status" value="4"/>
</dbReference>
<comment type="caution">
    <text evidence="3">The sequence shown here is derived from an EMBL/GenBank/DDBJ whole genome shotgun (WGS) entry which is preliminary data.</text>
</comment>
<feature type="domain" description="Cyclic nucleotide-binding" evidence="2">
    <location>
        <begin position="995"/>
        <end position="1049"/>
    </location>
</feature>